<dbReference type="AlphaFoldDB" id="A0A835A837"/>
<accession>A0A835A837</accession>
<reference evidence="4" key="1">
    <citation type="submission" date="2020-07" db="EMBL/GenBank/DDBJ databases">
        <title>Genome sequence and genetic diversity analysis of an under-domesticated orphan crop, white fonio (Digitaria exilis).</title>
        <authorList>
            <person name="Bennetzen J.L."/>
            <person name="Chen S."/>
            <person name="Ma X."/>
            <person name="Wang X."/>
            <person name="Yssel A.E.J."/>
            <person name="Chaluvadi S.R."/>
            <person name="Johnson M."/>
            <person name="Gangashetty P."/>
            <person name="Hamidou F."/>
            <person name="Sanogo M.D."/>
            <person name="Zwaenepoel A."/>
            <person name="Wallace J."/>
            <person name="Van De Peer Y."/>
            <person name="Van Deynze A."/>
        </authorList>
    </citation>
    <scope>NUCLEOTIDE SEQUENCE</scope>
    <source>
        <tissue evidence="4">Leaves</tissue>
    </source>
</reference>
<sequence>MQKGNAFHPTPLRLRGSIVGIVPVTPCMGGHSLKLVVSPTKDISSGFASTSLGLHNDIRIFAVKLDTVLMSPEFHDLDNNHVGVDVNTLDSTAAAIAGYYDDSVKYLCNKQETDVYPWPYI</sequence>
<dbReference type="OrthoDB" id="782726at2759"/>
<keyword evidence="2" id="KW-0430">Lectin</keyword>
<dbReference type="Pfam" id="PF00139">
    <property type="entry name" value="Lectin_legB"/>
    <property type="match status" value="1"/>
</dbReference>
<evidence type="ECO:0000259" key="3">
    <source>
        <dbReference type="Pfam" id="PF00139"/>
    </source>
</evidence>
<proteinExistence type="inferred from homology"/>
<dbReference type="InterPro" id="IPR050258">
    <property type="entry name" value="Leguminous_Lectin"/>
</dbReference>
<dbReference type="InterPro" id="IPR001220">
    <property type="entry name" value="Legume_lectin_dom"/>
</dbReference>
<protein>
    <recommendedName>
        <fullName evidence="3">Legume lectin domain-containing protein</fullName>
    </recommendedName>
</protein>
<evidence type="ECO:0000256" key="2">
    <source>
        <dbReference type="ARBA" id="ARBA00022734"/>
    </source>
</evidence>
<dbReference type="PANTHER" id="PTHR32401">
    <property type="entry name" value="CONCANAVALIN A-LIKE LECTIN FAMILY PROTEIN"/>
    <property type="match status" value="1"/>
</dbReference>
<name>A0A835A837_9POAL</name>
<dbReference type="Gene3D" id="2.60.120.200">
    <property type="match status" value="1"/>
</dbReference>
<evidence type="ECO:0000313" key="5">
    <source>
        <dbReference type="Proteomes" id="UP000636709"/>
    </source>
</evidence>
<dbReference type="EMBL" id="JACEFO010002996">
    <property type="protein sequence ID" value="KAF8645420.1"/>
    <property type="molecule type" value="Genomic_DNA"/>
</dbReference>
<dbReference type="InterPro" id="IPR013320">
    <property type="entry name" value="ConA-like_dom_sf"/>
</dbReference>
<comment type="similarity">
    <text evidence="1">Belongs to the leguminous lectin family.</text>
</comment>
<dbReference type="GO" id="GO:0030246">
    <property type="term" value="F:carbohydrate binding"/>
    <property type="evidence" value="ECO:0007669"/>
    <property type="project" value="UniProtKB-KW"/>
</dbReference>
<dbReference type="PANTHER" id="PTHR32401:SF50">
    <property type="entry name" value="OS07G0133000 PROTEIN"/>
    <property type="match status" value="1"/>
</dbReference>
<evidence type="ECO:0000313" key="4">
    <source>
        <dbReference type="EMBL" id="KAF8645420.1"/>
    </source>
</evidence>
<comment type="caution">
    <text evidence="4">The sequence shown here is derived from an EMBL/GenBank/DDBJ whole genome shotgun (WGS) entry which is preliminary data.</text>
</comment>
<dbReference type="Proteomes" id="UP000636709">
    <property type="component" value="Unassembled WGS sequence"/>
</dbReference>
<organism evidence="4 5">
    <name type="scientific">Digitaria exilis</name>
    <dbReference type="NCBI Taxonomy" id="1010633"/>
    <lineage>
        <taxon>Eukaryota</taxon>
        <taxon>Viridiplantae</taxon>
        <taxon>Streptophyta</taxon>
        <taxon>Embryophyta</taxon>
        <taxon>Tracheophyta</taxon>
        <taxon>Spermatophyta</taxon>
        <taxon>Magnoliopsida</taxon>
        <taxon>Liliopsida</taxon>
        <taxon>Poales</taxon>
        <taxon>Poaceae</taxon>
        <taxon>PACMAD clade</taxon>
        <taxon>Panicoideae</taxon>
        <taxon>Panicodae</taxon>
        <taxon>Paniceae</taxon>
        <taxon>Anthephorinae</taxon>
        <taxon>Digitaria</taxon>
    </lineage>
</organism>
<keyword evidence="5" id="KW-1185">Reference proteome</keyword>
<feature type="domain" description="Legume lectin" evidence="3">
    <location>
        <begin position="26"/>
        <end position="98"/>
    </location>
</feature>
<evidence type="ECO:0000256" key="1">
    <source>
        <dbReference type="ARBA" id="ARBA00007606"/>
    </source>
</evidence>
<dbReference type="SUPFAM" id="SSF49899">
    <property type="entry name" value="Concanavalin A-like lectins/glucanases"/>
    <property type="match status" value="1"/>
</dbReference>
<gene>
    <name evidence="4" type="ORF">HU200_066186</name>
</gene>